<reference evidence="1" key="1">
    <citation type="journal article" date="2019" name="Environ. Microbiol.">
        <title>Fungal ecological strategies reflected in gene transcription - a case study of two litter decomposers.</title>
        <authorList>
            <person name="Barbi F."/>
            <person name="Kohler A."/>
            <person name="Barry K."/>
            <person name="Baskaran P."/>
            <person name="Daum C."/>
            <person name="Fauchery L."/>
            <person name="Ihrmark K."/>
            <person name="Kuo A."/>
            <person name="LaButti K."/>
            <person name="Lipzen A."/>
            <person name="Morin E."/>
            <person name="Grigoriev I.V."/>
            <person name="Henrissat B."/>
            <person name="Lindahl B."/>
            <person name="Martin F."/>
        </authorList>
    </citation>
    <scope>NUCLEOTIDE SEQUENCE</scope>
    <source>
        <strain evidence="1">JB14</strain>
    </source>
</reference>
<dbReference type="AlphaFoldDB" id="A0A6A4HUW4"/>
<sequence>MAIPQTFDAFVPSNFGQLIAKGNFKPTYVSLEELKKTFDTAEFRKSYELAKKLDSESIFNHSLRMYYYSLAILHSGFPSKHPLRPPNCATNEAVTTHPSHDMTFEFTGGIITFEHLASDTYGPLLDASEIGDVTQSIMLHTIGGYDAFGKPEFLECMLHPDTVKEIRDAIPKEQVAKEFLSDFEEMVKVKPNCILAHYPDTLKGIFKVLRDQVEAGSQ</sequence>
<dbReference type="OrthoDB" id="409121at2759"/>
<proteinExistence type="predicted"/>
<organism evidence="1 2">
    <name type="scientific">Gymnopus androsaceus JB14</name>
    <dbReference type="NCBI Taxonomy" id="1447944"/>
    <lineage>
        <taxon>Eukaryota</taxon>
        <taxon>Fungi</taxon>
        <taxon>Dikarya</taxon>
        <taxon>Basidiomycota</taxon>
        <taxon>Agaricomycotina</taxon>
        <taxon>Agaricomycetes</taxon>
        <taxon>Agaricomycetidae</taxon>
        <taxon>Agaricales</taxon>
        <taxon>Marasmiineae</taxon>
        <taxon>Omphalotaceae</taxon>
        <taxon>Gymnopus</taxon>
    </lineage>
</organism>
<dbReference type="EMBL" id="ML769456">
    <property type="protein sequence ID" value="KAE9400485.1"/>
    <property type="molecule type" value="Genomic_DNA"/>
</dbReference>
<protein>
    <submittedName>
        <fullName evidence="1">Uncharacterized protein</fullName>
    </submittedName>
</protein>
<name>A0A6A4HUW4_9AGAR</name>
<evidence type="ECO:0000313" key="2">
    <source>
        <dbReference type="Proteomes" id="UP000799118"/>
    </source>
</evidence>
<gene>
    <name evidence="1" type="ORF">BT96DRAFT_1018868</name>
</gene>
<keyword evidence="2" id="KW-1185">Reference proteome</keyword>
<accession>A0A6A4HUW4</accession>
<dbReference type="Proteomes" id="UP000799118">
    <property type="component" value="Unassembled WGS sequence"/>
</dbReference>
<evidence type="ECO:0000313" key="1">
    <source>
        <dbReference type="EMBL" id="KAE9400485.1"/>
    </source>
</evidence>